<dbReference type="Proteomes" id="UP000249619">
    <property type="component" value="Unassembled WGS sequence"/>
</dbReference>
<feature type="compositionally biased region" description="Polar residues" evidence="1">
    <location>
        <begin position="129"/>
        <end position="143"/>
    </location>
</feature>
<gene>
    <name evidence="2" type="ORF">DDE83_005688</name>
</gene>
<dbReference type="AlphaFoldDB" id="A0A364N1A9"/>
<feature type="region of interest" description="Disordered" evidence="1">
    <location>
        <begin position="129"/>
        <end position="223"/>
    </location>
</feature>
<proteinExistence type="predicted"/>
<comment type="caution">
    <text evidence="2">The sequence shown here is derived from an EMBL/GenBank/DDBJ whole genome shotgun (WGS) entry which is preliminary data.</text>
</comment>
<dbReference type="OrthoDB" id="5209734at2759"/>
<protein>
    <submittedName>
        <fullName evidence="2">Uncharacterized protein</fullName>
    </submittedName>
</protein>
<feature type="region of interest" description="Disordered" evidence="1">
    <location>
        <begin position="69"/>
        <end position="92"/>
    </location>
</feature>
<dbReference type="EMBL" id="QGDH01000079">
    <property type="protein sequence ID" value="RAR09145.1"/>
    <property type="molecule type" value="Genomic_DNA"/>
</dbReference>
<keyword evidence="3" id="KW-1185">Reference proteome</keyword>
<organism evidence="2 3">
    <name type="scientific">Stemphylium lycopersici</name>
    <name type="common">Tomato gray leaf spot disease fungus</name>
    <name type="synonym">Thyrospora lycopersici</name>
    <dbReference type="NCBI Taxonomy" id="183478"/>
    <lineage>
        <taxon>Eukaryota</taxon>
        <taxon>Fungi</taxon>
        <taxon>Dikarya</taxon>
        <taxon>Ascomycota</taxon>
        <taxon>Pezizomycotina</taxon>
        <taxon>Dothideomycetes</taxon>
        <taxon>Pleosporomycetidae</taxon>
        <taxon>Pleosporales</taxon>
        <taxon>Pleosporineae</taxon>
        <taxon>Pleosporaceae</taxon>
        <taxon>Stemphylium</taxon>
    </lineage>
</organism>
<feature type="compositionally biased region" description="Basic and acidic residues" evidence="1">
    <location>
        <begin position="147"/>
        <end position="168"/>
    </location>
</feature>
<name>A0A364N1A9_STELY</name>
<evidence type="ECO:0000313" key="3">
    <source>
        <dbReference type="Proteomes" id="UP000249619"/>
    </source>
</evidence>
<evidence type="ECO:0000313" key="2">
    <source>
        <dbReference type="EMBL" id="RAR09145.1"/>
    </source>
</evidence>
<sequence>MASRTLRLNRILLIAQPSTRVAASRTTPFSQRITNDLSNHTSRPFSLTATMAVNVDSTFISHITTTEKKITGSDEPVKNGPTAKAQSHVGQPLTAQIVHDITEGEKNITGVDEPFKGGPTSVAQSTLVAGRSKNSSNADNSPATGKLDSDTLHKITEAEKKITGEARPVKGGPTAQAQGHAKEPITSEALHDITEGEKKITGGERVKGGPTATAQSELGKSRS</sequence>
<evidence type="ECO:0000256" key="1">
    <source>
        <dbReference type="SAM" id="MobiDB-lite"/>
    </source>
</evidence>
<feature type="compositionally biased region" description="Polar residues" evidence="1">
    <location>
        <begin position="212"/>
        <end position="223"/>
    </location>
</feature>
<feature type="compositionally biased region" description="Basic and acidic residues" evidence="1">
    <location>
        <begin position="180"/>
        <end position="207"/>
    </location>
</feature>
<accession>A0A364N1A9</accession>
<reference evidence="3" key="1">
    <citation type="submission" date="2018-05" db="EMBL/GenBank/DDBJ databases">
        <title>Draft genome sequence of Stemphylium lycopersici strain CIDEFI 213.</title>
        <authorList>
            <person name="Medina R."/>
            <person name="Franco M.E.E."/>
            <person name="Lucentini C.G."/>
            <person name="Saparrat M.C.N."/>
            <person name="Balatti P.A."/>
        </authorList>
    </citation>
    <scope>NUCLEOTIDE SEQUENCE [LARGE SCALE GENOMIC DNA]</scope>
    <source>
        <strain evidence="3">CIDEFI 213</strain>
    </source>
</reference>